<dbReference type="InterPro" id="IPR036457">
    <property type="entry name" value="PPM-type-like_dom_sf"/>
</dbReference>
<dbReference type="SUPFAM" id="SSF81606">
    <property type="entry name" value="PP2C-like"/>
    <property type="match status" value="1"/>
</dbReference>
<evidence type="ECO:0000256" key="1">
    <source>
        <dbReference type="ARBA" id="ARBA00022801"/>
    </source>
</evidence>
<keyword evidence="1" id="KW-0378">Hydrolase</keyword>
<accession>A0ABN3XSA7</accession>
<evidence type="ECO:0000313" key="4">
    <source>
        <dbReference type="Proteomes" id="UP001499930"/>
    </source>
</evidence>
<dbReference type="RefSeq" id="WP_344889164.1">
    <property type="nucleotide sequence ID" value="NZ_BAAAWD010000006.1"/>
</dbReference>
<keyword evidence="4" id="KW-1185">Reference proteome</keyword>
<dbReference type="SMART" id="SM00331">
    <property type="entry name" value="PP2C_SIG"/>
    <property type="match status" value="1"/>
</dbReference>
<reference evidence="3 4" key="1">
    <citation type="journal article" date="2019" name="Int. J. Syst. Evol. Microbiol.">
        <title>The Global Catalogue of Microorganisms (GCM) 10K type strain sequencing project: providing services to taxonomists for standard genome sequencing and annotation.</title>
        <authorList>
            <consortium name="The Broad Institute Genomics Platform"/>
            <consortium name="The Broad Institute Genome Sequencing Center for Infectious Disease"/>
            <person name="Wu L."/>
            <person name="Ma J."/>
        </authorList>
    </citation>
    <scope>NUCLEOTIDE SEQUENCE [LARGE SCALE GENOMIC DNA]</scope>
    <source>
        <strain evidence="3 4">JCM 3106</strain>
    </source>
</reference>
<feature type="domain" description="PPM-type phosphatase" evidence="2">
    <location>
        <begin position="196"/>
        <end position="414"/>
    </location>
</feature>
<evidence type="ECO:0000259" key="2">
    <source>
        <dbReference type="SMART" id="SM00331"/>
    </source>
</evidence>
<sequence>MTTSPGPERMLVGLLRAGHMAALEQLPDLVAEHAASAGLEEVLIYLADLQHVVLRLLTGEGLRGGEGAGKEIAELGVDATLAGRAFQEIRVLAGTETGGETAEDAGEGVEAGEGTRQWWVPLLNGTERLGVLRVGGRAALDAQGRDNMRDLASLVALLVIDKRPYSDSYARLVRTRPMHVAAEMQWTLMPPLTFADHRVSIAAALEPAYQVGGDAFDYALAGDVVHLGIFDAMGHDVSAGLSANLAVAACRNNRRQGADLAANSQAIEQVLITEFGQATRFVTAILADLDTRTGVISWVNRGHHPPVVIRGGRWVSTLQCRPAHPLGLDLGLTVTTCHTQLEPGDRVVFYSDGITEARNAAGQEFGLSRFIDFIIRHTADGLPAPETLRRLVRNVLDYHDHHLQDDATVVILEWHGDTRRRVHPAGAAPESVTPALG</sequence>
<dbReference type="Pfam" id="PF07228">
    <property type="entry name" value="SpoIIE"/>
    <property type="match status" value="1"/>
</dbReference>
<dbReference type="PANTHER" id="PTHR43156">
    <property type="entry name" value="STAGE II SPORULATION PROTEIN E-RELATED"/>
    <property type="match status" value="1"/>
</dbReference>
<comment type="caution">
    <text evidence="3">The sequence shown here is derived from an EMBL/GenBank/DDBJ whole genome shotgun (WGS) entry which is preliminary data.</text>
</comment>
<evidence type="ECO:0000313" key="3">
    <source>
        <dbReference type="EMBL" id="GAA2992376.1"/>
    </source>
</evidence>
<gene>
    <name evidence="3" type="ORF">GCM10017559_10680</name>
</gene>
<organism evidence="3 4">
    <name type="scientific">Streptosporangium longisporum</name>
    <dbReference type="NCBI Taxonomy" id="46187"/>
    <lineage>
        <taxon>Bacteria</taxon>
        <taxon>Bacillati</taxon>
        <taxon>Actinomycetota</taxon>
        <taxon>Actinomycetes</taxon>
        <taxon>Streptosporangiales</taxon>
        <taxon>Streptosporangiaceae</taxon>
        <taxon>Streptosporangium</taxon>
    </lineage>
</organism>
<dbReference type="Proteomes" id="UP001499930">
    <property type="component" value="Unassembled WGS sequence"/>
</dbReference>
<name>A0ABN3XSA7_9ACTN</name>
<proteinExistence type="predicted"/>
<dbReference type="PANTHER" id="PTHR43156:SF2">
    <property type="entry name" value="STAGE II SPORULATION PROTEIN E"/>
    <property type="match status" value="1"/>
</dbReference>
<dbReference type="Gene3D" id="3.60.40.10">
    <property type="entry name" value="PPM-type phosphatase domain"/>
    <property type="match status" value="1"/>
</dbReference>
<dbReference type="EMBL" id="BAAAWD010000006">
    <property type="protein sequence ID" value="GAA2992376.1"/>
    <property type="molecule type" value="Genomic_DNA"/>
</dbReference>
<dbReference type="InterPro" id="IPR052016">
    <property type="entry name" value="Bact_Sigma-Reg"/>
</dbReference>
<dbReference type="InterPro" id="IPR001932">
    <property type="entry name" value="PPM-type_phosphatase-like_dom"/>
</dbReference>
<protein>
    <submittedName>
        <fullName evidence="3">PP2C family protein-serine/threonine phosphatase</fullName>
    </submittedName>
</protein>